<keyword evidence="1" id="KW-1133">Transmembrane helix</keyword>
<dbReference type="Proteomes" id="UP001596002">
    <property type="component" value="Unassembled WGS sequence"/>
</dbReference>
<organism evidence="2 3">
    <name type="scientific">Effusibacillus consociatus</name>
    <dbReference type="NCBI Taxonomy" id="1117041"/>
    <lineage>
        <taxon>Bacteria</taxon>
        <taxon>Bacillati</taxon>
        <taxon>Bacillota</taxon>
        <taxon>Bacilli</taxon>
        <taxon>Bacillales</taxon>
        <taxon>Alicyclobacillaceae</taxon>
        <taxon>Effusibacillus</taxon>
    </lineage>
</organism>
<keyword evidence="1" id="KW-0812">Transmembrane</keyword>
<proteinExistence type="predicted"/>
<dbReference type="EMBL" id="JBHSHC010000157">
    <property type="protein sequence ID" value="MFC4770189.1"/>
    <property type="molecule type" value="Genomic_DNA"/>
</dbReference>
<evidence type="ECO:0000313" key="3">
    <source>
        <dbReference type="Proteomes" id="UP001596002"/>
    </source>
</evidence>
<feature type="transmembrane region" description="Helical" evidence="1">
    <location>
        <begin position="6"/>
        <end position="34"/>
    </location>
</feature>
<comment type="caution">
    <text evidence="2">The sequence shown here is derived from an EMBL/GenBank/DDBJ whole genome shotgun (WGS) entry which is preliminary data.</text>
</comment>
<feature type="transmembrane region" description="Helical" evidence="1">
    <location>
        <begin position="80"/>
        <end position="101"/>
    </location>
</feature>
<reference evidence="3" key="1">
    <citation type="journal article" date="2019" name="Int. J. Syst. Evol. Microbiol.">
        <title>The Global Catalogue of Microorganisms (GCM) 10K type strain sequencing project: providing services to taxonomists for standard genome sequencing and annotation.</title>
        <authorList>
            <consortium name="The Broad Institute Genomics Platform"/>
            <consortium name="The Broad Institute Genome Sequencing Center for Infectious Disease"/>
            <person name="Wu L."/>
            <person name="Ma J."/>
        </authorList>
    </citation>
    <scope>NUCLEOTIDE SEQUENCE [LARGE SCALE GENOMIC DNA]</scope>
    <source>
        <strain evidence="3">WYCCWR 12678</strain>
    </source>
</reference>
<protein>
    <submittedName>
        <fullName evidence="2">Uncharacterized protein</fullName>
    </submittedName>
</protein>
<evidence type="ECO:0000256" key="1">
    <source>
        <dbReference type="SAM" id="Phobius"/>
    </source>
</evidence>
<accession>A0ABV9Q8M3</accession>
<dbReference type="RefSeq" id="WP_380029560.1">
    <property type="nucleotide sequence ID" value="NZ_JBHSHC010000157.1"/>
</dbReference>
<name>A0ABV9Q8M3_9BACL</name>
<feature type="transmembrane region" description="Helical" evidence="1">
    <location>
        <begin position="55"/>
        <end position="74"/>
    </location>
</feature>
<keyword evidence="3" id="KW-1185">Reference proteome</keyword>
<sequence length="110" mass="12178">MWRWVIAIAIGATVGISTFNFIVKDLLLAIYLFITWSTAIRFSSNIKKLGNKKATVSLLVLGATFLGVSATLNIPSELRIALRLLVLSTGWAATVLTIHTITKWRNHHSE</sequence>
<keyword evidence="1" id="KW-0472">Membrane</keyword>
<gene>
    <name evidence="2" type="ORF">ACFO8Q_23210</name>
</gene>
<evidence type="ECO:0000313" key="2">
    <source>
        <dbReference type="EMBL" id="MFC4770189.1"/>
    </source>
</evidence>